<dbReference type="PANTHER" id="PTHR43157">
    <property type="entry name" value="PHOSPHATIDYLINOSITOL-GLYCAN BIOSYNTHESIS CLASS F PROTEIN-RELATED"/>
    <property type="match status" value="1"/>
</dbReference>
<gene>
    <name evidence="2" type="ORF">BDV96DRAFT_647871</name>
</gene>
<dbReference type="AlphaFoldDB" id="A0A6A5Z3G3"/>
<dbReference type="EMBL" id="ML977327">
    <property type="protein sequence ID" value="KAF2113614.1"/>
    <property type="molecule type" value="Genomic_DNA"/>
</dbReference>
<protein>
    <submittedName>
        <fullName evidence="2">Dehydrogenase with different specificitie</fullName>
    </submittedName>
</protein>
<reference evidence="2" key="1">
    <citation type="journal article" date="2020" name="Stud. Mycol.">
        <title>101 Dothideomycetes genomes: a test case for predicting lifestyles and emergence of pathogens.</title>
        <authorList>
            <person name="Haridas S."/>
            <person name="Albert R."/>
            <person name="Binder M."/>
            <person name="Bloem J."/>
            <person name="Labutti K."/>
            <person name="Salamov A."/>
            <person name="Andreopoulos B."/>
            <person name="Baker S."/>
            <person name="Barry K."/>
            <person name="Bills G."/>
            <person name="Bluhm B."/>
            <person name="Cannon C."/>
            <person name="Castanera R."/>
            <person name="Culley D."/>
            <person name="Daum C."/>
            <person name="Ezra D."/>
            <person name="Gonzalez J."/>
            <person name="Henrissat B."/>
            <person name="Kuo A."/>
            <person name="Liang C."/>
            <person name="Lipzen A."/>
            <person name="Lutzoni F."/>
            <person name="Magnuson J."/>
            <person name="Mondo S."/>
            <person name="Nolan M."/>
            <person name="Ohm R."/>
            <person name="Pangilinan J."/>
            <person name="Park H.-J."/>
            <person name="Ramirez L."/>
            <person name="Alfaro M."/>
            <person name="Sun H."/>
            <person name="Tritt A."/>
            <person name="Yoshinaga Y."/>
            <person name="Zwiers L.-H."/>
            <person name="Turgeon B."/>
            <person name="Goodwin S."/>
            <person name="Spatafora J."/>
            <person name="Crous P."/>
            <person name="Grigoriev I."/>
        </authorList>
    </citation>
    <scope>NUCLEOTIDE SEQUENCE</scope>
    <source>
        <strain evidence="2">CBS 627.86</strain>
    </source>
</reference>
<name>A0A6A5Z3G3_9PLEO</name>
<dbReference type="GO" id="GO:0016491">
    <property type="term" value="F:oxidoreductase activity"/>
    <property type="evidence" value="ECO:0007669"/>
    <property type="project" value="UniProtKB-KW"/>
</dbReference>
<proteinExistence type="predicted"/>
<evidence type="ECO:0000256" key="1">
    <source>
        <dbReference type="ARBA" id="ARBA00023002"/>
    </source>
</evidence>
<dbReference type="Pfam" id="PF00106">
    <property type="entry name" value="adh_short"/>
    <property type="match status" value="1"/>
</dbReference>
<dbReference type="Gene3D" id="3.40.50.720">
    <property type="entry name" value="NAD(P)-binding Rossmann-like Domain"/>
    <property type="match status" value="1"/>
</dbReference>
<dbReference type="SUPFAM" id="SSF51735">
    <property type="entry name" value="NAD(P)-binding Rossmann-fold domains"/>
    <property type="match status" value="1"/>
</dbReference>
<dbReference type="PANTHER" id="PTHR43157:SF73">
    <property type="entry name" value="WW DOMAIN-CONTAINING OXIDOREDUCTASE-LIKE PROTEIN"/>
    <property type="match status" value="1"/>
</dbReference>
<organism evidence="2 3">
    <name type="scientific">Lophiotrema nucula</name>
    <dbReference type="NCBI Taxonomy" id="690887"/>
    <lineage>
        <taxon>Eukaryota</taxon>
        <taxon>Fungi</taxon>
        <taxon>Dikarya</taxon>
        <taxon>Ascomycota</taxon>
        <taxon>Pezizomycotina</taxon>
        <taxon>Dothideomycetes</taxon>
        <taxon>Pleosporomycetidae</taxon>
        <taxon>Pleosporales</taxon>
        <taxon>Lophiotremataceae</taxon>
        <taxon>Lophiotrema</taxon>
    </lineage>
</organism>
<keyword evidence="3" id="KW-1185">Reference proteome</keyword>
<dbReference type="OrthoDB" id="191139at2759"/>
<dbReference type="Proteomes" id="UP000799770">
    <property type="component" value="Unassembled WGS sequence"/>
</dbReference>
<accession>A0A6A5Z3G3</accession>
<dbReference type="InterPro" id="IPR036291">
    <property type="entry name" value="NAD(P)-bd_dom_sf"/>
</dbReference>
<keyword evidence="1" id="KW-0560">Oxidoreductase</keyword>
<sequence length="307" mass="33428">MSKPTYPYDPSTSIPSLSGKTFLITGGTAGVGRESVLQLAQHNPSRILFTGRNATAAQALIADVKAKNPDVDVQFIKCDFTSLQSVHSGAQKILRENSRLDVLLCNAGIMAVAKGLTEDGYSNQFGVNHLAHALLIKLLLPLLQRTAKLPETSVRVVISSSQGAIFAPGIDFKALKSEHDMGVLGASRRYTESKLANLLYAISLSKKYPEITTVSIHPGIINTGLFDSVDGVLDKVLLHSTTFWRQISVADGAKNQLWAATVEERGLESGMFYEPVGRVGRRSKASRDEGLAEELWAWTEVELRDYN</sequence>
<dbReference type="InterPro" id="IPR002347">
    <property type="entry name" value="SDR_fam"/>
</dbReference>
<evidence type="ECO:0000313" key="2">
    <source>
        <dbReference type="EMBL" id="KAF2113614.1"/>
    </source>
</evidence>
<evidence type="ECO:0000313" key="3">
    <source>
        <dbReference type="Proteomes" id="UP000799770"/>
    </source>
</evidence>
<dbReference type="PRINTS" id="PR00081">
    <property type="entry name" value="GDHRDH"/>
</dbReference>